<dbReference type="PANTHER" id="PTHR43605">
    <property type="entry name" value="ACYL-COENZYME A SYNTHETASE"/>
    <property type="match status" value="1"/>
</dbReference>
<dbReference type="GO" id="GO:0006633">
    <property type="term" value="P:fatty acid biosynthetic process"/>
    <property type="evidence" value="ECO:0007669"/>
    <property type="project" value="TreeGrafter"/>
</dbReference>
<dbReference type="SUPFAM" id="SSF56801">
    <property type="entry name" value="Acetyl-CoA synthetase-like"/>
    <property type="match status" value="1"/>
</dbReference>
<evidence type="ECO:0000313" key="7">
    <source>
        <dbReference type="EMBL" id="QLD11104.1"/>
    </source>
</evidence>
<evidence type="ECO:0000256" key="3">
    <source>
        <dbReference type="ARBA" id="ARBA00022741"/>
    </source>
</evidence>
<evidence type="ECO:0000256" key="2">
    <source>
        <dbReference type="ARBA" id="ARBA00022598"/>
    </source>
</evidence>
<sequence>MSSPDATAATAAFRAARDFLLDNAHAPQAAHDGFAWPDVGEHFNWAVDWFDAVAVDNDRVALHVVDEDGTEAQVTYEQMRRRSNRVANWLADLGIGHGDAVMLMLGNRVELWEAMLAIMKVGAVILPTSVVLGTQDLVERVERADIRAVLADPADAAKFDAIDGDFARIVVGGQRPGWYPFDAAATASDAAPGVAVASDDPAIVYFTSGTTSRPKMVVHTHVSYPVGHLSTMYWIGVRPGDVHLTISAPGWGKHAWSLFFAPWIAEATIFVHTSPRFDAAALVEQLDRNAVDTFCAPPTVWRMLIQADLDTRPRALREVLSAGEPLNPEVIATIQRRWGLQIRDGYGQTELTAVVGNTPGVAVKPGAMGRPLPGNDVVLIDPVTGRVGDEGEICLPTAPVRPLNLMPGYLGEPERTAAVDHDGYYHTSDVATRDAEGRLTFVGRTDDVFKASDFKVSPFEVESILLTHPAVVEAGVVGAPDAVRLNVVKAYVSLGASWEASSETARSILAHAREHMPPYMRVRRVEFFELPKTISGKIRRVELRDREVAAADAGRRLEGEWREADFPDLKA</sequence>
<dbReference type="EMBL" id="CP058316">
    <property type="protein sequence ID" value="QLD11104.1"/>
    <property type="molecule type" value="Genomic_DNA"/>
</dbReference>
<comment type="similarity">
    <text evidence="1">Belongs to the ATP-dependent AMP-binding enzyme family.</text>
</comment>
<reference evidence="7 8" key="1">
    <citation type="submission" date="2020-06" db="EMBL/GenBank/DDBJ databases">
        <authorList>
            <person name="Jo H."/>
        </authorList>
    </citation>
    <scope>NUCLEOTIDE SEQUENCE [LARGE SCALE GENOMIC DNA]</scope>
    <source>
        <strain evidence="7 8">I46</strain>
    </source>
</reference>
<dbReference type="Pfam" id="PF00501">
    <property type="entry name" value="AMP-binding"/>
    <property type="match status" value="1"/>
</dbReference>
<dbReference type="Gene3D" id="3.40.50.12780">
    <property type="entry name" value="N-terminal domain of ligase-like"/>
    <property type="match status" value="1"/>
</dbReference>
<dbReference type="AlphaFoldDB" id="A0A7D5EW19"/>
<dbReference type="InterPro" id="IPR020845">
    <property type="entry name" value="AMP-binding_CS"/>
</dbReference>
<keyword evidence="3" id="KW-0547">Nucleotide-binding</keyword>
<keyword evidence="4" id="KW-0067">ATP-binding</keyword>
<dbReference type="InterPro" id="IPR025110">
    <property type="entry name" value="AMP-bd_C"/>
</dbReference>
<protein>
    <submittedName>
        <fullName evidence="7">AMP-binding protein</fullName>
    </submittedName>
</protein>
<dbReference type="PANTHER" id="PTHR43605:SF10">
    <property type="entry name" value="ACYL-COA SYNTHETASE MEDIUM CHAIN FAMILY MEMBER 3"/>
    <property type="match status" value="1"/>
</dbReference>
<dbReference type="PROSITE" id="PS00455">
    <property type="entry name" value="AMP_BINDING"/>
    <property type="match status" value="1"/>
</dbReference>
<evidence type="ECO:0000259" key="5">
    <source>
        <dbReference type="Pfam" id="PF00501"/>
    </source>
</evidence>
<evidence type="ECO:0000259" key="6">
    <source>
        <dbReference type="Pfam" id="PF13193"/>
    </source>
</evidence>
<dbReference type="GO" id="GO:0006637">
    <property type="term" value="P:acyl-CoA metabolic process"/>
    <property type="evidence" value="ECO:0007669"/>
    <property type="project" value="TreeGrafter"/>
</dbReference>
<evidence type="ECO:0000256" key="1">
    <source>
        <dbReference type="ARBA" id="ARBA00006432"/>
    </source>
</evidence>
<dbReference type="GO" id="GO:0005524">
    <property type="term" value="F:ATP binding"/>
    <property type="evidence" value="ECO:0007669"/>
    <property type="project" value="UniProtKB-KW"/>
</dbReference>
<evidence type="ECO:0000256" key="4">
    <source>
        <dbReference type="ARBA" id="ARBA00022840"/>
    </source>
</evidence>
<name>A0A7D5EW19_9MICO</name>
<gene>
    <name evidence="7" type="ORF">HW566_04490</name>
</gene>
<dbReference type="GO" id="GO:0016405">
    <property type="term" value="F:CoA-ligase activity"/>
    <property type="evidence" value="ECO:0007669"/>
    <property type="project" value="UniProtKB-ARBA"/>
</dbReference>
<dbReference type="GO" id="GO:0015645">
    <property type="term" value="F:fatty acid ligase activity"/>
    <property type="evidence" value="ECO:0007669"/>
    <property type="project" value="TreeGrafter"/>
</dbReference>
<dbReference type="GO" id="GO:0004321">
    <property type="term" value="F:fatty-acyl-CoA synthase activity"/>
    <property type="evidence" value="ECO:0007669"/>
    <property type="project" value="TreeGrafter"/>
</dbReference>
<accession>A0A7D5EW19</accession>
<dbReference type="Pfam" id="PF13193">
    <property type="entry name" value="AMP-binding_C"/>
    <property type="match status" value="1"/>
</dbReference>
<dbReference type="RefSeq" id="WP_178010776.1">
    <property type="nucleotide sequence ID" value="NZ_CP058316.1"/>
</dbReference>
<dbReference type="InterPro" id="IPR000873">
    <property type="entry name" value="AMP-dep_synth/lig_dom"/>
</dbReference>
<proteinExistence type="inferred from homology"/>
<dbReference type="Gene3D" id="3.30.300.30">
    <property type="match status" value="1"/>
</dbReference>
<dbReference type="InterPro" id="IPR051087">
    <property type="entry name" value="Mitochondrial_ACSM"/>
</dbReference>
<feature type="domain" description="AMP-binding enzyme C-terminal" evidence="6">
    <location>
        <begin position="460"/>
        <end position="537"/>
    </location>
</feature>
<organism evidence="7 8">
    <name type="scientific">Microbacterium oleivorans</name>
    <dbReference type="NCBI Taxonomy" id="273677"/>
    <lineage>
        <taxon>Bacteria</taxon>
        <taxon>Bacillati</taxon>
        <taxon>Actinomycetota</taxon>
        <taxon>Actinomycetes</taxon>
        <taxon>Micrococcales</taxon>
        <taxon>Microbacteriaceae</taxon>
        <taxon>Microbacterium</taxon>
    </lineage>
</organism>
<evidence type="ECO:0000313" key="8">
    <source>
        <dbReference type="Proteomes" id="UP000509638"/>
    </source>
</evidence>
<keyword evidence="2" id="KW-0436">Ligase</keyword>
<dbReference type="Proteomes" id="UP000509638">
    <property type="component" value="Chromosome"/>
</dbReference>
<dbReference type="InterPro" id="IPR045851">
    <property type="entry name" value="AMP-bd_C_sf"/>
</dbReference>
<dbReference type="InterPro" id="IPR042099">
    <property type="entry name" value="ANL_N_sf"/>
</dbReference>
<feature type="domain" description="AMP-dependent synthetase/ligase" evidence="5">
    <location>
        <begin position="52"/>
        <end position="410"/>
    </location>
</feature>